<dbReference type="EMBL" id="VSRR010000299">
    <property type="protein sequence ID" value="MPC13687.1"/>
    <property type="molecule type" value="Genomic_DNA"/>
</dbReference>
<dbReference type="AlphaFoldDB" id="A0A5B7CV27"/>
<gene>
    <name evidence="1" type="ORF">E2C01_006431</name>
</gene>
<organism evidence="1 2">
    <name type="scientific">Portunus trituberculatus</name>
    <name type="common">Swimming crab</name>
    <name type="synonym">Neptunus trituberculatus</name>
    <dbReference type="NCBI Taxonomy" id="210409"/>
    <lineage>
        <taxon>Eukaryota</taxon>
        <taxon>Metazoa</taxon>
        <taxon>Ecdysozoa</taxon>
        <taxon>Arthropoda</taxon>
        <taxon>Crustacea</taxon>
        <taxon>Multicrustacea</taxon>
        <taxon>Malacostraca</taxon>
        <taxon>Eumalacostraca</taxon>
        <taxon>Eucarida</taxon>
        <taxon>Decapoda</taxon>
        <taxon>Pleocyemata</taxon>
        <taxon>Brachyura</taxon>
        <taxon>Eubrachyura</taxon>
        <taxon>Portunoidea</taxon>
        <taxon>Portunidae</taxon>
        <taxon>Portuninae</taxon>
        <taxon>Portunus</taxon>
    </lineage>
</organism>
<evidence type="ECO:0000313" key="1">
    <source>
        <dbReference type="EMBL" id="MPC13687.1"/>
    </source>
</evidence>
<protein>
    <submittedName>
        <fullName evidence="1">Uncharacterized protein</fullName>
    </submittedName>
</protein>
<reference evidence="1 2" key="1">
    <citation type="submission" date="2019-05" db="EMBL/GenBank/DDBJ databases">
        <title>Another draft genome of Portunus trituberculatus and its Hox gene families provides insights of decapod evolution.</title>
        <authorList>
            <person name="Jeong J.-H."/>
            <person name="Song I."/>
            <person name="Kim S."/>
            <person name="Choi T."/>
            <person name="Kim D."/>
            <person name="Ryu S."/>
            <person name="Kim W."/>
        </authorList>
    </citation>
    <scope>NUCLEOTIDE SEQUENCE [LARGE SCALE GENOMIC DNA]</scope>
    <source>
        <tissue evidence="1">Muscle</tissue>
    </source>
</reference>
<name>A0A5B7CV27_PORTR</name>
<comment type="caution">
    <text evidence="1">The sequence shown here is derived from an EMBL/GenBank/DDBJ whole genome shotgun (WGS) entry which is preliminary data.</text>
</comment>
<sequence length="66" mass="7748">MLVVRHIVKDMYQCAKLFPVDSPKFNLFSLCLRVVSWTWLQLLDDATKTRHLELYISKSFNCAKSV</sequence>
<proteinExistence type="predicted"/>
<keyword evidence="2" id="KW-1185">Reference proteome</keyword>
<accession>A0A5B7CV27</accession>
<evidence type="ECO:0000313" key="2">
    <source>
        <dbReference type="Proteomes" id="UP000324222"/>
    </source>
</evidence>
<dbReference type="Proteomes" id="UP000324222">
    <property type="component" value="Unassembled WGS sequence"/>
</dbReference>